<evidence type="ECO:0000256" key="6">
    <source>
        <dbReference type="SAM" id="Phobius"/>
    </source>
</evidence>
<dbReference type="GO" id="GO:0005351">
    <property type="term" value="F:carbohydrate:proton symporter activity"/>
    <property type="evidence" value="ECO:0007669"/>
    <property type="project" value="TreeGrafter"/>
</dbReference>
<dbReference type="PROSITE" id="PS00217">
    <property type="entry name" value="SUGAR_TRANSPORT_2"/>
    <property type="match status" value="1"/>
</dbReference>
<keyword evidence="9" id="KW-1185">Reference proteome</keyword>
<evidence type="ECO:0000259" key="7">
    <source>
        <dbReference type="PROSITE" id="PS50850"/>
    </source>
</evidence>
<keyword evidence="4 6" id="KW-1133">Transmembrane helix</keyword>
<feature type="domain" description="Major facilitator superfamily (MFS) profile" evidence="7">
    <location>
        <begin position="1"/>
        <end position="314"/>
    </location>
</feature>
<dbReference type="InterPro" id="IPR020846">
    <property type="entry name" value="MFS_dom"/>
</dbReference>
<dbReference type="SUPFAM" id="SSF103473">
    <property type="entry name" value="MFS general substrate transporter"/>
    <property type="match status" value="1"/>
</dbReference>
<evidence type="ECO:0000313" key="8">
    <source>
        <dbReference type="EMBL" id="KAJ2892459.1"/>
    </source>
</evidence>
<protein>
    <recommendedName>
        <fullName evidence="7">Major facilitator superfamily (MFS) profile domain-containing protein</fullName>
    </recommendedName>
</protein>
<evidence type="ECO:0000256" key="1">
    <source>
        <dbReference type="ARBA" id="ARBA00004141"/>
    </source>
</evidence>
<comment type="subcellular location">
    <subcellularLocation>
        <location evidence="1">Membrane</location>
        <topology evidence="1">Multi-pass membrane protein</topology>
    </subcellularLocation>
</comment>
<evidence type="ECO:0000256" key="2">
    <source>
        <dbReference type="ARBA" id="ARBA00010992"/>
    </source>
</evidence>
<keyword evidence="5 6" id="KW-0472">Membrane</keyword>
<dbReference type="InterPro" id="IPR005828">
    <property type="entry name" value="MFS_sugar_transport-like"/>
</dbReference>
<comment type="caution">
    <text evidence="8">The sequence shown here is derived from an EMBL/GenBank/DDBJ whole genome shotgun (WGS) entry which is preliminary data.</text>
</comment>
<dbReference type="PROSITE" id="PS50850">
    <property type="entry name" value="MFS"/>
    <property type="match status" value="1"/>
</dbReference>
<gene>
    <name evidence="8" type="ORF">MKZ38_009849</name>
</gene>
<evidence type="ECO:0000256" key="5">
    <source>
        <dbReference type="ARBA" id="ARBA00023136"/>
    </source>
</evidence>
<dbReference type="InterPro" id="IPR050360">
    <property type="entry name" value="MFS_Sugar_Transporters"/>
</dbReference>
<dbReference type="Proteomes" id="UP001201980">
    <property type="component" value="Unassembled WGS sequence"/>
</dbReference>
<proteinExistence type="inferred from homology"/>
<comment type="similarity">
    <text evidence="2">Belongs to the major facilitator superfamily. Sugar transporter (TC 2.A.1.1) family.</text>
</comment>
<sequence>MEKLPGAPTVQAPISISRFFSDYGGGDGASDNINPSIIGILVACLQVSAALGSLIAGRLGDMIGRKKCARRGGFCYFDTAFIQALAPGFKTFVVGRTLPGLGVGFLSMTAPIIQTEIAATHRRGLMVGVEYTFLIGGYALSPWVGLTRLLLPDILPETPLWLARNGFTKECLQTVADLHTPNSNTEAYHVKQIILEIREAVRYEATLGQPTWREMLTRYCIMAQIDRPAQRHQRHHLILPTHDARQGGAQPEDDLTLHGSQFDPLRRRYDPHLVAGRIGGGRQPLLIRGDKLKSIVAHIYTRFLAYLRLGGFAC</sequence>
<dbReference type="InterPro" id="IPR005829">
    <property type="entry name" value="Sugar_transporter_CS"/>
</dbReference>
<evidence type="ECO:0000256" key="4">
    <source>
        <dbReference type="ARBA" id="ARBA00022989"/>
    </source>
</evidence>
<dbReference type="AlphaFoldDB" id="A0AAD5RJV3"/>
<dbReference type="EMBL" id="JAKWBI020000800">
    <property type="protein sequence ID" value="KAJ2892459.1"/>
    <property type="molecule type" value="Genomic_DNA"/>
</dbReference>
<dbReference type="PANTHER" id="PTHR48022">
    <property type="entry name" value="PLASTIDIC GLUCOSE TRANSPORTER 4"/>
    <property type="match status" value="1"/>
</dbReference>
<name>A0AAD5RJV3_9PEZI</name>
<evidence type="ECO:0000313" key="9">
    <source>
        <dbReference type="Proteomes" id="UP001201980"/>
    </source>
</evidence>
<keyword evidence="3 6" id="KW-0812">Transmembrane</keyword>
<feature type="transmembrane region" description="Helical" evidence="6">
    <location>
        <begin position="37"/>
        <end position="57"/>
    </location>
</feature>
<dbReference type="Gene3D" id="1.20.1250.20">
    <property type="entry name" value="MFS general substrate transporter like domains"/>
    <property type="match status" value="1"/>
</dbReference>
<dbReference type="PANTHER" id="PTHR48022:SF74">
    <property type="entry name" value="SUGAR TRANSPORTER, PUTATIVE (AFU_ORTHOLOGUE AFUA_8G02010)-RELATED"/>
    <property type="match status" value="1"/>
</dbReference>
<organism evidence="8 9">
    <name type="scientific">Zalerion maritima</name>
    <dbReference type="NCBI Taxonomy" id="339359"/>
    <lineage>
        <taxon>Eukaryota</taxon>
        <taxon>Fungi</taxon>
        <taxon>Dikarya</taxon>
        <taxon>Ascomycota</taxon>
        <taxon>Pezizomycotina</taxon>
        <taxon>Sordariomycetes</taxon>
        <taxon>Lulworthiomycetidae</taxon>
        <taxon>Lulworthiales</taxon>
        <taxon>Lulworthiaceae</taxon>
        <taxon>Zalerion</taxon>
    </lineage>
</organism>
<dbReference type="Pfam" id="PF00083">
    <property type="entry name" value="Sugar_tr"/>
    <property type="match status" value="1"/>
</dbReference>
<evidence type="ECO:0000256" key="3">
    <source>
        <dbReference type="ARBA" id="ARBA00022692"/>
    </source>
</evidence>
<accession>A0AAD5RJV3</accession>
<dbReference type="GO" id="GO:0016020">
    <property type="term" value="C:membrane"/>
    <property type="evidence" value="ECO:0007669"/>
    <property type="project" value="UniProtKB-SubCell"/>
</dbReference>
<dbReference type="InterPro" id="IPR036259">
    <property type="entry name" value="MFS_trans_sf"/>
</dbReference>
<reference evidence="8" key="1">
    <citation type="submission" date="2022-07" db="EMBL/GenBank/DDBJ databases">
        <title>Draft genome sequence of Zalerion maritima ATCC 34329, a (micro)plastics degrading marine fungus.</title>
        <authorList>
            <person name="Paco A."/>
            <person name="Goncalves M.F.M."/>
            <person name="Rocha-Santos T.A.P."/>
            <person name="Alves A."/>
        </authorList>
    </citation>
    <scope>NUCLEOTIDE SEQUENCE</scope>
    <source>
        <strain evidence="8">ATCC 34329</strain>
    </source>
</reference>